<comment type="subcellular location">
    <subcellularLocation>
        <location evidence="1">Cell inner membrane</location>
        <topology evidence="1">Single-pass membrane protein</topology>
        <orientation evidence="1">Periplasmic side</orientation>
    </subcellularLocation>
</comment>
<dbReference type="InterPro" id="IPR051045">
    <property type="entry name" value="TonB-dependent_transducer"/>
</dbReference>
<gene>
    <name evidence="11" type="ORF">CP985_10435</name>
</gene>
<protein>
    <recommendedName>
        <fullName evidence="10">TonB C-terminal domain-containing protein</fullName>
    </recommendedName>
</protein>
<evidence type="ECO:0000256" key="7">
    <source>
        <dbReference type="ARBA" id="ARBA00022927"/>
    </source>
</evidence>
<proteinExistence type="inferred from homology"/>
<evidence type="ECO:0000256" key="2">
    <source>
        <dbReference type="ARBA" id="ARBA00006555"/>
    </source>
</evidence>
<dbReference type="NCBIfam" id="TIGR01352">
    <property type="entry name" value="tonB_Cterm"/>
    <property type="match status" value="1"/>
</dbReference>
<evidence type="ECO:0000313" key="12">
    <source>
        <dbReference type="Proteomes" id="UP000290092"/>
    </source>
</evidence>
<keyword evidence="9" id="KW-0472">Membrane</keyword>
<dbReference type="PANTHER" id="PTHR33446">
    <property type="entry name" value="PROTEIN TONB-RELATED"/>
    <property type="match status" value="1"/>
</dbReference>
<dbReference type="GO" id="GO:0055085">
    <property type="term" value="P:transmembrane transport"/>
    <property type="evidence" value="ECO:0007669"/>
    <property type="project" value="InterPro"/>
</dbReference>
<dbReference type="AlphaFoldDB" id="A0AAX2AER0"/>
<dbReference type="KEGG" id="amyt:AMYT_0416"/>
<dbReference type="GO" id="GO:0030288">
    <property type="term" value="C:outer membrane-bounded periplasmic space"/>
    <property type="evidence" value="ECO:0007669"/>
    <property type="project" value="InterPro"/>
</dbReference>
<dbReference type="InterPro" id="IPR006260">
    <property type="entry name" value="TonB/TolA_C"/>
</dbReference>
<comment type="similarity">
    <text evidence="2">Belongs to the TonB family.</text>
</comment>
<dbReference type="Gene3D" id="3.30.2420.10">
    <property type="entry name" value="TonB"/>
    <property type="match status" value="1"/>
</dbReference>
<keyword evidence="3" id="KW-0813">Transport</keyword>
<dbReference type="GO" id="GO:0015031">
    <property type="term" value="P:protein transport"/>
    <property type="evidence" value="ECO:0007669"/>
    <property type="project" value="UniProtKB-KW"/>
</dbReference>
<dbReference type="InterPro" id="IPR003538">
    <property type="entry name" value="TonB"/>
</dbReference>
<reference evidence="11 12" key="1">
    <citation type="submission" date="2017-09" db="EMBL/GenBank/DDBJ databases">
        <title>Genomics of the genus Arcobacter.</title>
        <authorList>
            <person name="Perez-Cataluna A."/>
            <person name="Figueras M.J."/>
            <person name="Salas-Masso N."/>
        </authorList>
    </citation>
    <scope>NUCLEOTIDE SEQUENCE [LARGE SCALE GENOMIC DNA]</scope>
    <source>
        <strain evidence="11 12">CECT 7386</strain>
    </source>
</reference>
<dbReference type="RefSeq" id="WP_114840912.1">
    <property type="nucleotide sequence ID" value="NZ_CP031219.1"/>
</dbReference>
<evidence type="ECO:0000256" key="4">
    <source>
        <dbReference type="ARBA" id="ARBA00022475"/>
    </source>
</evidence>
<dbReference type="Proteomes" id="UP000290092">
    <property type="component" value="Unassembled WGS sequence"/>
</dbReference>
<accession>A0AAX2AER0</accession>
<keyword evidence="5" id="KW-0997">Cell inner membrane</keyword>
<evidence type="ECO:0000256" key="5">
    <source>
        <dbReference type="ARBA" id="ARBA00022519"/>
    </source>
</evidence>
<evidence type="ECO:0000256" key="6">
    <source>
        <dbReference type="ARBA" id="ARBA00022692"/>
    </source>
</evidence>
<sequence length="208" mass="23992">MRLLIAVCLSFIISISIFFLMQEMITSDSKVIQKNTNPIELVYLRDKKDTNIEKKNRVKPKEPIKKIEPKKLEIKTNLNKELDKNVKIKPLEINRNIDISSISSLAGAKIELGSNLLDANMLTTLNRVNPRYPRRAKIRREEGFVQLAFKIDSKGFVLDVKVIDSKPKGVFEEESINAIKKWRFKPSKDDIEGTFKNATITFNFRLVQ</sequence>
<dbReference type="PRINTS" id="PR01374">
    <property type="entry name" value="TONBPROTEIN"/>
</dbReference>
<dbReference type="Pfam" id="PF03544">
    <property type="entry name" value="TonB_C"/>
    <property type="match status" value="1"/>
</dbReference>
<dbReference type="GO" id="GO:0005886">
    <property type="term" value="C:plasma membrane"/>
    <property type="evidence" value="ECO:0007669"/>
    <property type="project" value="UniProtKB-SubCell"/>
</dbReference>
<evidence type="ECO:0000256" key="1">
    <source>
        <dbReference type="ARBA" id="ARBA00004383"/>
    </source>
</evidence>
<name>A0AAX2AER0_9BACT</name>
<keyword evidence="12" id="KW-1185">Reference proteome</keyword>
<dbReference type="GO" id="GO:0015891">
    <property type="term" value="P:siderophore transport"/>
    <property type="evidence" value="ECO:0007669"/>
    <property type="project" value="InterPro"/>
</dbReference>
<evidence type="ECO:0000256" key="3">
    <source>
        <dbReference type="ARBA" id="ARBA00022448"/>
    </source>
</evidence>
<keyword evidence="8" id="KW-1133">Transmembrane helix</keyword>
<dbReference type="SUPFAM" id="SSF74653">
    <property type="entry name" value="TolA/TonB C-terminal domain"/>
    <property type="match status" value="1"/>
</dbReference>
<feature type="domain" description="TonB C-terminal" evidence="10">
    <location>
        <begin position="117"/>
        <end position="208"/>
    </location>
</feature>
<dbReference type="EMBL" id="NXID01000040">
    <property type="protein sequence ID" value="RXK15070.1"/>
    <property type="molecule type" value="Genomic_DNA"/>
</dbReference>
<comment type="caution">
    <text evidence="11">The sequence shown here is derived from an EMBL/GenBank/DDBJ whole genome shotgun (WGS) entry which is preliminary data.</text>
</comment>
<evidence type="ECO:0000256" key="8">
    <source>
        <dbReference type="ARBA" id="ARBA00022989"/>
    </source>
</evidence>
<organism evidence="11 12">
    <name type="scientific">Malaciobacter mytili LMG 24559</name>
    <dbReference type="NCBI Taxonomy" id="1032238"/>
    <lineage>
        <taxon>Bacteria</taxon>
        <taxon>Pseudomonadati</taxon>
        <taxon>Campylobacterota</taxon>
        <taxon>Epsilonproteobacteria</taxon>
        <taxon>Campylobacterales</taxon>
        <taxon>Arcobacteraceae</taxon>
        <taxon>Malaciobacter</taxon>
    </lineage>
</organism>
<keyword evidence="6" id="KW-0812">Transmembrane</keyword>
<dbReference type="PROSITE" id="PS52015">
    <property type="entry name" value="TONB_CTD"/>
    <property type="match status" value="1"/>
</dbReference>
<evidence type="ECO:0000256" key="9">
    <source>
        <dbReference type="ARBA" id="ARBA00023136"/>
    </source>
</evidence>
<evidence type="ECO:0000259" key="10">
    <source>
        <dbReference type="PROSITE" id="PS52015"/>
    </source>
</evidence>
<dbReference type="GO" id="GO:0031992">
    <property type="term" value="F:energy transducer activity"/>
    <property type="evidence" value="ECO:0007669"/>
    <property type="project" value="InterPro"/>
</dbReference>
<dbReference type="PANTHER" id="PTHR33446:SF14">
    <property type="entry name" value="PROTEIN TONB"/>
    <property type="match status" value="1"/>
</dbReference>
<keyword evidence="4" id="KW-1003">Cell membrane</keyword>
<dbReference type="InterPro" id="IPR037682">
    <property type="entry name" value="TonB_C"/>
</dbReference>
<evidence type="ECO:0000313" key="11">
    <source>
        <dbReference type="EMBL" id="RXK15070.1"/>
    </source>
</evidence>
<keyword evidence="7" id="KW-0653">Protein transport</keyword>